<dbReference type="KEGG" id="sve:SVEN_1045"/>
<name>F2RCH4_STRVP</name>
<accession>F2RCH4</accession>
<dbReference type="PIRSF" id="PIRSF033303">
    <property type="entry name" value="UCP033303"/>
    <property type="match status" value="1"/>
</dbReference>
<protein>
    <recommendedName>
        <fullName evidence="4">DUF1326 domain-containing protein</fullName>
    </recommendedName>
</protein>
<feature type="compositionally biased region" description="Polar residues" evidence="1">
    <location>
        <begin position="183"/>
        <end position="195"/>
    </location>
</feature>
<dbReference type="InterPro" id="IPR009758">
    <property type="entry name" value="DUF1326"/>
</dbReference>
<dbReference type="Pfam" id="PF07040">
    <property type="entry name" value="DUF1326"/>
    <property type="match status" value="1"/>
</dbReference>
<feature type="region of interest" description="Disordered" evidence="1">
    <location>
        <begin position="172"/>
        <end position="202"/>
    </location>
</feature>
<evidence type="ECO:0000313" key="3">
    <source>
        <dbReference type="Proteomes" id="UP000006854"/>
    </source>
</evidence>
<evidence type="ECO:0000256" key="1">
    <source>
        <dbReference type="SAM" id="MobiDB-lite"/>
    </source>
</evidence>
<dbReference type="EMBL" id="FR845719">
    <property type="protein sequence ID" value="CCA54332.1"/>
    <property type="molecule type" value="Genomic_DNA"/>
</dbReference>
<dbReference type="STRING" id="953739.SVEN_1045"/>
<dbReference type="InterPro" id="IPR014581">
    <property type="entry name" value="UCP033303"/>
</dbReference>
<evidence type="ECO:0000313" key="2">
    <source>
        <dbReference type="EMBL" id="CCA54332.1"/>
    </source>
</evidence>
<reference evidence="2 3" key="1">
    <citation type="journal article" date="2011" name="BMC Genomics">
        <title>Genome-wide analysis of the role of GlnR in Streptomyces venezuelae provides new insights into global nitrogen regulation in actinomycetes.</title>
        <authorList>
            <person name="Pullan S.T."/>
            <person name="Bibb M.J."/>
            <person name="Merrick M."/>
        </authorList>
    </citation>
    <scope>NUCLEOTIDE SEQUENCE [LARGE SCALE GENOMIC DNA]</scope>
    <source>
        <strain evidence="2">ATCC 10712</strain>
    </source>
</reference>
<sequence length="238" mass="25733">MAPPGKEAENRRGGLCEEAGVMSGTTATVPKWHVTGDWFDTCRCDVPCPCTFAQRPTYGECDGVLAWHIRDGRYGDVSLDGLNVLMLASFVGNVWAGKHSEPYAAVFLDERADSSQREALQMIFGGQAGSWPAQFGAMFGAEMRGMEYAPVEVEVADDLSSWRAVVPGRVEASGDALDGPTTPEGTRVQSVNMPGSETGPGQVVTWGRARRNHADAFGFEWSRDGQSSKHIPFDWTGP</sequence>
<keyword evidence="3" id="KW-1185">Reference proteome</keyword>
<dbReference type="Proteomes" id="UP000006854">
    <property type="component" value="Chromosome"/>
</dbReference>
<dbReference type="AlphaFoldDB" id="F2RCH4"/>
<evidence type="ECO:0008006" key="4">
    <source>
        <dbReference type="Google" id="ProtNLM"/>
    </source>
</evidence>
<proteinExistence type="predicted"/>
<organism evidence="2 3">
    <name type="scientific">Streptomyces venezuelae (strain ATCC 10712 / CBS 650.69 / DSM 40230 / JCM 4526 / NBRC 13096 / PD 04745)</name>
    <dbReference type="NCBI Taxonomy" id="953739"/>
    <lineage>
        <taxon>Bacteria</taxon>
        <taxon>Bacillati</taxon>
        <taxon>Actinomycetota</taxon>
        <taxon>Actinomycetes</taxon>
        <taxon>Kitasatosporales</taxon>
        <taxon>Streptomycetaceae</taxon>
        <taxon>Streptomyces</taxon>
    </lineage>
</organism>
<gene>
    <name evidence="2" type="ordered locus">SVEN_1045</name>
</gene>
<dbReference type="eggNOG" id="COG5588">
    <property type="taxonomic scope" value="Bacteria"/>
</dbReference>
<dbReference type="HOGENOM" id="CLU_092801_0_0_11"/>